<organism evidence="2 3">
    <name type="scientific">Papaver nudicaule</name>
    <name type="common">Iceland poppy</name>
    <dbReference type="NCBI Taxonomy" id="74823"/>
    <lineage>
        <taxon>Eukaryota</taxon>
        <taxon>Viridiplantae</taxon>
        <taxon>Streptophyta</taxon>
        <taxon>Embryophyta</taxon>
        <taxon>Tracheophyta</taxon>
        <taxon>Spermatophyta</taxon>
        <taxon>Magnoliopsida</taxon>
        <taxon>Ranunculales</taxon>
        <taxon>Papaveraceae</taxon>
        <taxon>Papaveroideae</taxon>
        <taxon>Papaver</taxon>
    </lineage>
</organism>
<protein>
    <recommendedName>
        <fullName evidence="4">Transposase</fullName>
    </recommendedName>
</protein>
<keyword evidence="3" id="KW-1185">Reference proteome</keyword>
<evidence type="ECO:0000313" key="3">
    <source>
        <dbReference type="Proteomes" id="UP001177140"/>
    </source>
</evidence>
<dbReference type="AlphaFoldDB" id="A0AA41VD97"/>
<keyword evidence="1" id="KW-0175">Coiled coil</keyword>
<sequence>MASGVARCVAPGQSSPAEASLQRRNVRGLTRGIEVSRTIAMNDGNKLPVVFCPLQKVHICVNTRKLTSECGIIVRGLAPLQHESWTKIPEHHRSALLERVKDKFVVDTTVPFIRKFLNDNMVSRFTNHRNKMVKHFKSFKTIEEARLKPFKNVTQDSWNYLCGWFSGDTFQKRSRAGSNNRSKVEYNHCGGSLLFAVHRELAEQVKLVYMQTFYDTHTRMVKNQDGEDEVQWISEKARLTYERMVELYDQGIAEGSQPPEELAIYNEVTGAKRLKRQRPPSISSSEFHDLIENLNEKIQSQDDLILKYQEEIKEMKDENQKMKDDNDAFKQEMLNRWGISPPLSSNLHNPPQE</sequence>
<dbReference type="PANTHER" id="PTHR33499">
    <property type="entry name" value="OS12G0282400 PROTEIN-RELATED"/>
    <property type="match status" value="1"/>
</dbReference>
<evidence type="ECO:0000256" key="1">
    <source>
        <dbReference type="SAM" id="Coils"/>
    </source>
</evidence>
<proteinExistence type="predicted"/>
<gene>
    <name evidence="2" type="ORF">MKW94_008518</name>
</gene>
<comment type="caution">
    <text evidence="2">The sequence shown here is derived from an EMBL/GenBank/DDBJ whole genome shotgun (WGS) entry which is preliminary data.</text>
</comment>
<dbReference type="Proteomes" id="UP001177140">
    <property type="component" value="Unassembled WGS sequence"/>
</dbReference>
<reference evidence="2" key="1">
    <citation type="submission" date="2022-03" db="EMBL/GenBank/DDBJ databases">
        <title>A functionally conserved STORR gene fusion in Papaver species that diverged 16.8 million years ago.</title>
        <authorList>
            <person name="Catania T."/>
        </authorList>
    </citation>
    <scope>NUCLEOTIDE SEQUENCE</scope>
    <source>
        <strain evidence="2">S-191538</strain>
    </source>
</reference>
<evidence type="ECO:0008006" key="4">
    <source>
        <dbReference type="Google" id="ProtNLM"/>
    </source>
</evidence>
<accession>A0AA41VD97</accession>
<evidence type="ECO:0000313" key="2">
    <source>
        <dbReference type="EMBL" id="MCL7039141.1"/>
    </source>
</evidence>
<dbReference type="PANTHER" id="PTHR33499:SF11">
    <property type="entry name" value="NO APICAL MERISTEM-ASSOCIATED C-TERMINAL DOMAIN-CONTAINING PROTEIN"/>
    <property type="match status" value="1"/>
</dbReference>
<feature type="coiled-coil region" evidence="1">
    <location>
        <begin position="291"/>
        <end position="332"/>
    </location>
</feature>
<dbReference type="EMBL" id="JAJJMA010198094">
    <property type="protein sequence ID" value="MCL7039141.1"/>
    <property type="molecule type" value="Genomic_DNA"/>
</dbReference>
<name>A0AA41VD97_PAPNU</name>